<dbReference type="Pfam" id="PF03466">
    <property type="entry name" value="LysR_substrate"/>
    <property type="match status" value="1"/>
</dbReference>
<keyword evidence="4" id="KW-0804">Transcription</keyword>
<dbReference type="FunFam" id="1.10.10.10:FF:000001">
    <property type="entry name" value="LysR family transcriptional regulator"/>
    <property type="match status" value="1"/>
</dbReference>
<dbReference type="Gene3D" id="1.10.10.10">
    <property type="entry name" value="Winged helix-like DNA-binding domain superfamily/Winged helix DNA-binding domain"/>
    <property type="match status" value="1"/>
</dbReference>
<dbReference type="SUPFAM" id="SSF46785">
    <property type="entry name" value="Winged helix' DNA-binding domain"/>
    <property type="match status" value="1"/>
</dbReference>
<dbReference type="PROSITE" id="PS50931">
    <property type="entry name" value="HTH_LYSR"/>
    <property type="match status" value="1"/>
</dbReference>
<reference evidence="8 9" key="1">
    <citation type="submission" date="2018-08" db="EMBL/GenBank/DDBJ databases">
        <title>A genome reference for cultivated species of the human gut microbiota.</title>
        <authorList>
            <person name="Zou Y."/>
            <person name="Xue W."/>
            <person name="Luo G."/>
        </authorList>
    </citation>
    <scope>NUCLEOTIDE SEQUENCE [LARGE SCALE GENOMIC DNA]</scope>
    <source>
        <strain evidence="7 9">AM25-1LB</strain>
        <strain evidence="6 8">TF11-7</strain>
    </source>
</reference>
<dbReference type="InterPro" id="IPR000847">
    <property type="entry name" value="LysR_HTH_N"/>
</dbReference>
<name>A0A3E4LPY2_9FIRM</name>
<dbReference type="PANTHER" id="PTHR30346">
    <property type="entry name" value="TRANSCRIPTIONAL DUAL REGULATOR HCAR-RELATED"/>
    <property type="match status" value="1"/>
</dbReference>
<keyword evidence="3" id="KW-0238">DNA-binding</keyword>
<dbReference type="SUPFAM" id="SSF53850">
    <property type="entry name" value="Periplasmic binding protein-like II"/>
    <property type="match status" value="1"/>
</dbReference>
<evidence type="ECO:0000256" key="1">
    <source>
        <dbReference type="ARBA" id="ARBA00009437"/>
    </source>
</evidence>
<dbReference type="Pfam" id="PF00126">
    <property type="entry name" value="HTH_1"/>
    <property type="match status" value="1"/>
</dbReference>
<evidence type="ECO:0000313" key="8">
    <source>
        <dbReference type="Proteomes" id="UP000260793"/>
    </source>
</evidence>
<protein>
    <submittedName>
        <fullName evidence="6">LysR family transcriptional regulator</fullName>
    </submittedName>
</protein>
<dbReference type="InterPro" id="IPR036390">
    <property type="entry name" value="WH_DNA-bd_sf"/>
</dbReference>
<proteinExistence type="inferred from homology"/>
<dbReference type="Proteomes" id="UP000284902">
    <property type="component" value="Unassembled WGS sequence"/>
</dbReference>
<evidence type="ECO:0000313" key="7">
    <source>
        <dbReference type="EMBL" id="RHF60170.1"/>
    </source>
</evidence>
<dbReference type="Gene3D" id="3.40.190.290">
    <property type="match status" value="1"/>
</dbReference>
<dbReference type="GO" id="GO:0003677">
    <property type="term" value="F:DNA binding"/>
    <property type="evidence" value="ECO:0007669"/>
    <property type="project" value="UniProtKB-KW"/>
</dbReference>
<evidence type="ECO:0000256" key="4">
    <source>
        <dbReference type="ARBA" id="ARBA00023163"/>
    </source>
</evidence>
<dbReference type="InterPro" id="IPR005119">
    <property type="entry name" value="LysR_subst-bd"/>
</dbReference>
<dbReference type="PRINTS" id="PR00039">
    <property type="entry name" value="HTHLYSR"/>
</dbReference>
<evidence type="ECO:0000256" key="3">
    <source>
        <dbReference type="ARBA" id="ARBA00023125"/>
    </source>
</evidence>
<dbReference type="RefSeq" id="WP_117688211.1">
    <property type="nucleotide sequence ID" value="NZ_CAJMJQ010000010.1"/>
</dbReference>
<accession>A0A3E4LPY2</accession>
<gene>
    <name evidence="7" type="ORF">DW672_07835</name>
    <name evidence="6" type="ORF">DXD17_08185</name>
</gene>
<sequence>MNLYQLRYFLELAEKRQYTKAARQLNITQPSLSYAISQLENELGVKLFEKDGRTISLTDCGRDLAGCASESLAILDKGIANLKRKAAGAGKIRLGFLRTLGTDYIPDLASRYLKQNPDKETTFRFHTGSTGALLESLNAGEYDIVFSSEPPESNDFHYTPVMKQDLVLIVPDGHPLADQYRIPLSETLAYPYIYFDQSAGLRYVTDLLFEQIGQKPKIVYETDEDQVIAGLVAHGFGIALVPYMELLLRLNVRILQISYPECQRDIYMVTSRRHELSPAAHHFREFVLTGLLDTPHS</sequence>
<keyword evidence="2" id="KW-0805">Transcription regulation</keyword>
<evidence type="ECO:0000313" key="6">
    <source>
        <dbReference type="EMBL" id="RGK39489.1"/>
    </source>
</evidence>
<dbReference type="CDD" id="cd08434">
    <property type="entry name" value="PBP2_GltC_like"/>
    <property type="match status" value="1"/>
</dbReference>
<feature type="domain" description="HTH lysR-type" evidence="5">
    <location>
        <begin position="1"/>
        <end position="58"/>
    </location>
</feature>
<evidence type="ECO:0000259" key="5">
    <source>
        <dbReference type="PROSITE" id="PS50931"/>
    </source>
</evidence>
<comment type="caution">
    <text evidence="6">The sequence shown here is derived from an EMBL/GenBank/DDBJ whole genome shotgun (WGS) entry which is preliminary data.</text>
</comment>
<dbReference type="EMBL" id="QRHG01000017">
    <property type="protein sequence ID" value="RHF60170.1"/>
    <property type="molecule type" value="Genomic_DNA"/>
</dbReference>
<dbReference type="Proteomes" id="UP000260793">
    <property type="component" value="Unassembled WGS sequence"/>
</dbReference>
<evidence type="ECO:0000256" key="2">
    <source>
        <dbReference type="ARBA" id="ARBA00023015"/>
    </source>
</evidence>
<comment type="similarity">
    <text evidence="1">Belongs to the LysR transcriptional regulatory family.</text>
</comment>
<dbReference type="EMBL" id="QSQN01000019">
    <property type="protein sequence ID" value="RGK39489.1"/>
    <property type="molecule type" value="Genomic_DNA"/>
</dbReference>
<dbReference type="AlphaFoldDB" id="A0A3E4LPY2"/>
<dbReference type="InterPro" id="IPR036388">
    <property type="entry name" value="WH-like_DNA-bd_sf"/>
</dbReference>
<organism evidence="6 8">
    <name type="scientific">[Ruminococcus] lactaris</name>
    <dbReference type="NCBI Taxonomy" id="46228"/>
    <lineage>
        <taxon>Bacteria</taxon>
        <taxon>Bacillati</taxon>
        <taxon>Bacillota</taxon>
        <taxon>Clostridia</taxon>
        <taxon>Lachnospirales</taxon>
        <taxon>Lachnospiraceae</taxon>
        <taxon>Mediterraneibacter</taxon>
    </lineage>
</organism>
<dbReference type="PANTHER" id="PTHR30346:SF28">
    <property type="entry name" value="HTH-TYPE TRANSCRIPTIONAL REGULATOR CYNR"/>
    <property type="match status" value="1"/>
</dbReference>
<dbReference type="GO" id="GO:0003700">
    <property type="term" value="F:DNA-binding transcription factor activity"/>
    <property type="evidence" value="ECO:0007669"/>
    <property type="project" value="InterPro"/>
</dbReference>
<dbReference type="GO" id="GO:0032993">
    <property type="term" value="C:protein-DNA complex"/>
    <property type="evidence" value="ECO:0007669"/>
    <property type="project" value="TreeGrafter"/>
</dbReference>
<evidence type="ECO:0000313" key="9">
    <source>
        <dbReference type="Proteomes" id="UP000284902"/>
    </source>
</evidence>